<dbReference type="InParanoid" id="A0A316YHD7"/>
<protein>
    <submittedName>
        <fullName evidence="2">Uncharacterized protein</fullName>
    </submittedName>
</protein>
<feature type="region of interest" description="Disordered" evidence="1">
    <location>
        <begin position="49"/>
        <end position="118"/>
    </location>
</feature>
<name>A0A316YHD7_9BASI</name>
<feature type="compositionally biased region" description="Gly residues" evidence="1">
    <location>
        <begin position="211"/>
        <end position="221"/>
    </location>
</feature>
<evidence type="ECO:0000313" key="2">
    <source>
        <dbReference type="EMBL" id="PWN88561.1"/>
    </source>
</evidence>
<feature type="compositionally biased region" description="Low complexity" evidence="1">
    <location>
        <begin position="163"/>
        <end position="183"/>
    </location>
</feature>
<proteinExistence type="predicted"/>
<evidence type="ECO:0000256" key="1">
    <source>
        <dbReference type="SAM" id="MobiDB-lite"/>
    </source>
</evidence>
<evidence type="ECO:0000313" key="3">
    <source>
        <dbReference type="Proteomes" id="UP000245768"/>
    </source>
</evidence>
<feature type="compositionally biased region" description="Polar residues" evidence="1">
    <location>
        <begin position="254"/>
        <end position="267"/>
    </location>
</feature>
<sequence length="363" mass="38845">MNVCCLHSEAHRRLFARRTSRHLTENNLWFMNFIHLFKTKDRARAFFLEDPQDRQRPIARSSMPSKSKKKGGASRPAGPAHTDSLRKDIEAARTTERKKQSSQDPFSDGDGNPDDGLDIADQLLASLDARDAAAAGLAQPPPAKEEKSSHHLAVPQADKPRRSSGMSGESGQSGSSSSSASHRGPGEMLRDIFGGHHHSKSPPPIEDGATDGAGSGSGGATGAAAESTSMKRGGSISKSMGKLFGHSPGKDAETSPTLSPSDSNSTADGAKKKVPRQKARKVSLNSVCLAPCLRRMILAPDGARADPPRYDRCVGARWLRHAFFVRGRRFCRPTLPTRGGLHWAEVSSLLGLGADGGRYLCLP</sequence>
<dbReference type="Proteomes" id="UP000245768">
    <property type="component" value="Unassembled WGS sequence"/>
</dbReference>
<dbReference type="AlphaFoldDB" id="A0A316YHD7"/>
<dbReference type="GeneID" id="37040105"/>
<accession>A0A316YHD7</accession>
<feature type="region of interest" description="Disordered" evidence="1">
    <location>
        <begin position="133"/>
        <end position="278"/>
    </location>
</feature>
<organism evidence="2 3">
    <name type="scientific">Acaromyces ingoldii</name>
    <dbReference type="NCBI Taxonomy" id="215250"/>
    <lineage>
        <taxon>Eukaryota</taxon>
        <taxon>Fungi</taxon>
        <taxon>Dikarya</taxon>
        <taxon>Basidiomycota</taxon>
        <taxon>Ustilaginomycotina</taxon>
        <taxon>Exobasidiomycetes</taxon>
        <taxon>Exobasidiales</taxon>
        <taxon>Cryptobasidiaceae</taxon>
        <taxon>Acaromyces</taxon>
    </lineage>
</organism>
<feature type="compositionally biased region" description="Basic and acidic residues" evidence="1">
    <location>
        <begin position="184"/>
        <end position="194"/>
    </location>
</feature>
<gene>
    <name evidence="2" type="ORF">FA10DRAFT_166454</name>
</gene>
<keyword evidence="3" id="KW-1185">Reference proteome</keyword>
<feature type="compositionally biased region" description="Basic and acidic residues" evidence="1">
    <location>
        <begin position="83"/>
        <end position="101"/>
    </location>
</feature>
<reference evidence="2 3" key="1">
    <citation type="journal article" date="2018" name="Mol. Biol. Evol.">
        <title>Broad Genomic Sampling Reveals a Smut Pathogenic Ancestry of the Fungal Clade Ustilaginomycotina.</title>
        <authorList>
            <person name="Kijpornyongpan T."/>
            <person name="Mondo S.J."/>
            <person name="Barry K."/>
            <person name="Sandor L."/>
            <person name="Lee J."/>
            <person name="Lipzen A."/>
            <person name="Pangilinan J."/>
            <person name="LaButti K."/>
            <person name="Hainaut M."/>
            <person name="Henrissat B."/>
            <person name="Grigoriev I.V."/>
            <person name="Spatafora J.W."/>
            <person name="Aime M.C."/>
        </authorList>
    </citation>
    <scope>NUCLEOTIDE SEQUENCE [LARGE SCALE GENOMIC DNA]</scope>
    <source>
        <strain evidence="2 3">MCA 4198</strain>
    </source>
</reference>
<dbReference type="EMBL" id="KZ819638">
    <property type="protein sequence ID" value="PWN88561.1"/>
    <property type="molecule type" value="Genomic_DNA"/>
</dbReference>
<dbReference type="RefSeq" id="XP_025375759.1">
    <property type="nucleotide sequence ID" value="XM_025518189.1"/>
</dbReference>